<proteinExistence type="predicted"/>
<feature type="transmembrane region" description="Helical" evidence="2">
    <location>
        <begin position="45"/>
        <end position="70"/>
    </location>
</feature>
<dbReference type="Proteomes" id="UP000886886">
    <property type="component" value="Unassembled WGS sequence"/>
</dbReference>
<feature type="transmembrane region" description="Helical" evidence="2">
    <location>
        <begin position="146"/>
        <end position="167"/>
    </location>
</feature>
<feature type="compositionally biased region" description="Basic and acidic residues" evidence="1">
    <location>
        <begin position="732"/>
        <end position="742"/>
    </location>
</feature>
<protein>
    <submittedName>
        <fullName evidence="3">Uncharacterized protein</fullName>
    </submittedName>
</protein>
<evidence type="ECO:0000256" key="1">
    <source>
        <dbReference type="SAM" id="MobiDB-lite"/>
    </source>
</evidence>
<sequence>MGWLLELLIDGIREICSQFIVDMMELVTDMFTELLSCDLSLFEELFSIVTVLYNNVIVPMGIALLLLILVWQLFKSMFGKSVNGEEPIELVIRSAISLFFLVAAKPVVDYILRIAGTPYQWVAGTEIKVESFSGYVSALEGVTETLGIGSLSIAILMLIMQFVVAWNYFKMLFVIAERYVLLGVFSYTAPLAFSTGGSKATNNILASWAKMFGGQVVLIILNAWCMKMFLSGYGNMMASSYGFSKFFAATLCLVGFCKITFKLDSYLASLGVNLGRPSAGLGAMGLVMAASRIFSRFSSGNGGEGSGNATSGDGGRDPSGPAGGSSMPESFAGPIPMREETSASMDLSDMPENEDFSQDHASTDSLNTGYSTDGEKNGTGGVFEELGIMSSGVTSDAGSNPLSRTDNGETEASRNAGSENGYVPETGQETAGNQTMEGAQAFMSMDVAGISGYPEGAGSGYPEGASGAGASLDGEGTSQNDIRILGEGQTGVWGTDAGSSESGVIGELGDYPVEEDFSDTEEDSIMELEGSSIEMENGLKAEEVSHGSAGDSFGNVGLESQGQKTPGSHMASAGTFDGTGGIIDEIGGDFDTDGIGNYSDEKQEAGSGTFNEPDRMPGQADATTLAGLGMTEGGAYAEGEADETQGQENHMGDTQDRSALHTDGQEGWEAGIGNLQNHSNSMGHAGEYDPTIKEEMEDFDTSFEDFDTEEMSHADAEGQMDHLEPAAPIPSGRDEGQADHTTSRSSWEVPRSREELKRRQQGRKGNRPVDGRPPY</sequence>
<feature type="region of interest" description="Disordered" evidence="1">
    <location>
        <begin position="300"/>
        <end position="430"/>
    </location>
</feature>
<feature type="compositionally biased region" description="Polar residues" evidence="1">
    <location>
        <begin position="391"/>
        <end position="405"/>
    </location>
</feature>
<feature type="compositionally biased region" description="Basic and acidic residues" evidence="1">
    <location>
        <begin position="650"/>
        <end position="659"/>
    </location>
</feature>
<feature type="region of interest" description="Disordered" evidence="1">
    <location>
        <begin position="597"/>
        <end position="617"/>
    </location>
</feature>
<gene>
    <name evidence="3" type="ORF">IAB26_07395</name>
</gene>
<organism evidence="3 4">
    <name type="scientific">Candidatus Limivivens merdigallinarum</name>
    <dbReference type="NCBI Taxonomy" id="2840859"/>
    <lineage>
        <taxon>Bacteria</taxon>
        <taxon>Bacillati</taxon>
        <taxon>Bacillota</taxon>
        <taxon>Clostridia</taxon>
        <taxon>Lachnospirales</taxon>
        <taxon>Lachnospiraceae</taxon>
        <taxon>Lachnospiraceae incertae sedis</taxon>
        <taxon>Candidatus Limivivens</taxon>
    </lineage>
</organism>
<comment type="caution">
    <text evidence="3">The sequence shown here is derived from an EMBL/GenBank/DDBJ whole genome shotgun (WGS) entry which is preliminary data.</text>
</comment>
<accession>A0A9D0ZVU8</accession>
<feature type="region of interest" description="Disordered" evidence="1">
    <location>
        <begin position="640"/>
        <end position="659"/>
    </location>
</feature>
<feature type="region of interest" description="Disordered" evidence="1">
    <location>
        <begin position="667"/>
        <end position="775"/>
    </location>
</feature>
<reference evidence="3" key="1">
    <citation type="submission" date="2020-10" db="EMBL/GenBank/DDBJ databases">
        <authorList>
            <person name="Gilroy R."/>
        </authorList>
    </citation>
    <scope>NUCLEOTIDE SEQUENCE</scope>
    <source>
        <strain evidence="3">ChiSjej3B21-11622</strain>
    </source>
</reference>
<feature type="transmembrane region" description="Helical" evidence="2">
    <location>
        <begin position="208"/>
        <end position="230"/>
    </location>
</feature>
<keyword evidence="2" id="KW-1133">Transmembrane helix</keyword>
<evidence type="ECO:0000256" key="2">
    <source>
        <dbReference type="SAM" id="Phobius"/>
    </source>
</evidence>
<dbReference type="EMBL" id="DVFT01000108">
    <property type="protein sequence ID" value="HIQ96370.1"/>
    <property type="molecule type" value="Genomic_DNA"/>
</dbReference>
<feature type="transmembrane region" description="Helical" evidence="2">
    <location>
        <begin position="179"/>
        <end position="196"/>
    </location>
</feature>
<dbReference type="AlphaFoldDB" id="A0A9D0ZVU8"/>
<keyword evidence="2" id="KW-0812">Transmembrane</keyword>
<feature type="compositionally biased region" description="Basic and acidic residues" evidence="1">
    <location>
        <begin position="710"/>
        <end position="724"/>
    </location>
</feature>
<keyword evidence="2" id="KW-0472">Membrane</keyword>
<feature type="transmembrane region" description="Helical" evidence="2">
    <location>
        <begin position="90"/>
        <end position="108"/>
    </location>
</feature>
<name>A0A9D0ZVU8_9FIRM</name>
<feature type="compositionally biased region" description="Acidic residues" evidence="1">
    <location>
        <begin position="695"/>
        <end position="709"/>
    </location>
</feature>
<feature type="region of interest" description="Disordered" evidence="1">
    <location>
        <begin position="454"/>
        <end position="478"/>
    </location>
</feature>
<reference evidence="3" key="2">
    <citation type="journal article" date="2021" name="PeerJ">
        <title>Extensive microbial diversity within the chicken gut microbiome revealed by metagenomics and culture.</title>
        <authorList>
            <person name="Gilroy R."/>
            <person name="Ravi A."/>
            <person name="Getino M."/>
            <person name="Pursley I."/>
            <person name="Horton D.L."/>
            <person name="Alikhan N.F."/>
            <person name="Baker D."/>
            <person name="Gharbi K."/>
            <person name="Hall N."/>
            <person name="Watson M."/>
            <person name="Adriaenssens E.M."/>
            <person name="Foster-Nyarko E."/>
            <person name="Jarju S."/>
            <person name="Secka A."/>
            <person name="Antonio M."/>
            <person name="Oren A."/>
            <person name="Chaudhuri R.R."/>
            <person name="La Ragione R."/>
            <person name="Hildebrand F."/>
            <person name="Pallen M.J."/>
        </authorList>
    </citation>
    <scope>NUCLEOTIDE SEQUENCE</scope>
    <source>
        <strain evidence="3">ChiSjej3B21-11622</strain>
    </source>
</reference>
<feature type="transmembrane region" description="Helical" evidence="2">
    <location>
        <begin position="242"/>
        <end position="261"/>
    </location>
</feature>
<evidence type="ECO:0000313" key="3">
    <source>
        <dbReference type="EMBL" id="HIQ96370.1"/>
    </source>
</evidence>
<evidence type="ECO:0000313" key="4">
    <source>
        <dbReference type="Proteomes" id="UP000886886"/>
    </source>
</evidence>